<keyword evidence="2" id="KW-0238">DNA-binding</keyword>
<dbReference type="PROSITE" id="PS01124">
    <property type="entry name" value="HTH_ARAC_FAMILY_2"/>
    <property type="match status" value="1"/>
</dbReference>
<evidence type="ECO:0000256" key="2">
    <source>
        <dbReference type="ARBA" id="ARBA00023125"/>
    </source>
</evidence>
<evidence type="ECO:0000313" key="5">
    <source>
        <dbReference type="EMBL" id="VYU37150.1"/>
    </source>
</evidence>
<reference evidence="5" key="1">
    <citation type="submission" date="2019-11" db="EMBL/GenBank/DDBJ databases">
        <authorList>
            <person name="Feng L."/>
        </authorList>
    </citation>
    <scope>NUCLEOTIDE SEQUENCE</scope>
    <source>
        <strain evidence="5">PmerdaeLFYP103</strain>
    </source>
</reference>
<dbReference type="GO" id="GO:0043565">
    <property type="term" value="F:sequence-specific DNA binding"/>
    <property type="evidence" value="ECO:0007669"/>
    <property type="project" value="InterPro"/>
</dbReference>
<dbReference type="SMART" id="SM00342">
    <property type="entry name" value="HTH_ARAC"/>
    <property type="match status" value="1"/>
</dbReference>
<dbReference type="PANTHER" id="PTHR43280:SF32">
    <property type="entry name" value="TRANSCRIPTIONAL REGULATORY PROTEIN"/>
    <property type="match status" value="1"/>
</dbReference>
<dbReference type="InterPro" id="IPR037923">
    <property type="entry name" value="HTH-like"/>
</dbReference>
<evidence type="ECO:0000259" key="4">
    <source>
        <dbReference type="PROSITE" id="PS01124"/>
    </source>
</evidence>
<sequence>MHIDNDIPKIDLPEDWIIGKLTKSEIGLLNLYANYPCRLKAEIFVLCLQGDLEASIDLTRYKVRPGSFITIQPGTILQIYRVEGDLEIYFMGFSSNFISQSNLNKMAVDMHYAAKDTPIIELKEKPVELLEDYFSLLLKTYNTCKPALNKHILNHLLSGVFMGVSAMYKDKVESKTNLSKAEQISKNFNHLVMQNYTTQRSVAWYAKKLGITPAHLSTIVKQTTDKTCVEIITSMVIMDAKAQLKSTDLSIHDIAYSLNFTNMSFFGKYFKRHVGMGPLEYRNS</sequence>
<name>A0A6N3E7T7_9BACT</name>
<dbReference type="GO" id="GO:0003700">
    <property type="term" value="F:DNA-binding transcription factor activity"/>
    <property type="evidence" value="ECO:0007669"/>
    <property type="project" value="InterPro"/>
</dbReference>
<dbReference type="Pfam" id="PF12833">
    <property type="entry name" value="HTH_18"/>
    <property type="match status" value="1"/>
</dbReference>
<dbReference type="InterPro" id="IPR018060">
    <property type="entry name" value="HTH_AraC"/>
</dbReference>
<dbReference type="AlphaFoldDB" id="A0A6N3E7T7"/>
<gene>
    <name evidence="5" type="primary">yesS_2</name>
    <name evidence="5" type="ORF">PMLFYP103_01918</name>
</gene>
<dbReference type="EMBL" id="CACRUV010000022">
    <property type="protein sequence ID" value="VYU37150.1"/>
    <property type="molecule type" value="Genomic_DNA"/>
</dbReference>
<feature type="domain" description="HTH araC/xylS-type" evidence="4">
    <location>
        <begin position="186"/>
        <end position="284"/>
    </location>
</feature>
<dbReference type="InterPro" id="IPR009057">
    <property type="entry name" value="Homeodomain-like_sf"/>
</dbReference>
<dbReference type="Gene3D" id="1.10.10.60">
    <property type="entry name" value="Homeodomain-like"/>
    <property type="match status" value="1"/>
</dbReference>
<dbReference type="SUPFAM" id="SSF46689">
    <property type="entry name" value="Homeodomain-like"/>
    <property type="match status" value="1"/>
</dbReference>
<dbReference type="SUPFAM" id="SSF51215">
    <property type="entry name" value="Regulatory protein AraC"/>
    <property type="match status" value="1"/>
</dbReference>
<evidence type="ECO:0000256" key="1">
    <source>
        <dbReference type="ARBA" id="ARBA00023015"/>
    </source>
</evidence>
<protein>
    <submittedName>
        <fullName evidence="5">HTH-type transcriptional regulator YesS</fullName>
    </submittedName>
</protein>
<evidence type="ECO:0000256" key="3">
    <source>
        <dbReference type="ARBA" id="ARBA00023163"/>
    </source>
</evidence>
<proteinExistence type="predicted"/>
<keyword evidence="3" id="KW-0804">Transcription</keyword>
<accession>A0A6N3E7T7</accession>
<organism evidence="5">
    <name type="scientific">Parabacteroides merdae</name>
    <dbReference type="NCBI Taxonomy" id="46503"/>
    <lineage>
        <taxon>Bacteria</taxon>
        <taxon>Pseudomonadati</taxon>
        <taxon>Bacteroidota</taxon>
        <taxon>Bacteroidia</taxon>
        <taxon>Bacteroidales</taxon>
        <taxon>Tannerellaceae</taxon>
        <taxon>Parabacteroides</taxon>
    </lineage>
</organism>
<dbReference type="PANTHER" id="PTHR43280">
    <property type="entry name" value="ARAC-FAMILY TRANSCRIPTIONAL REGULATOR"/>
    <property type="match status" value="1"/>
</dbReference>
<keyword evidence="1" id="KW-0805">Transcription regulation</keyword>